<dbReference type="GO" id="GO:0016020">
    <property type="term" value="C:membrane"/>
    <property type="evidence" value="ECO:0007669"/>
    <property type="project" value="UniProtKB-SubCell"/>
</dbReference>
<dbReference type="SUPFAM" id="SSF52096">
    <property type="entry name" value="ClpP/crotonase"/>
    <property type="match status" value="1"/>
</dbReference>
<keyword evidence="10" id="KW-1185">Reference proteome</keyword>
<dbReference type="eggNOG" id="arCOG01910">
    <property type="taxonomic scope" value="Archaea"/>
</dbReference>
<dbReference type="InterPro" id="IPR012340">
    <property type="entry name" value="NA-bd_OB-fold"/>
</dbReference>
<evidence type="ECO:0000313" key="9">
    <source>
        <dbReference type="EMBL" id="ADV64993.1"/>
    </source>
</evidence>
<sequence precursor="true">MDLARSIVFLVAVVLLFTSLAVNHAESQGQVRVVDRVLVVDIAPPFDTIDNGVAECFTDALREAESTGSLLIYRVNSYGGLLDAGFTIGDAVLYSKTPTVAYVETKALSAATLIILPANIVALQRYSTIGDMQPVVVDPLTGRIQFVNESKVLNPIIEKARTYAGRAGRNQTLIEEFVRYALTINSTVAVSLGVADLEVEDFNTLLSAINGTHVRVNGVEYVLNIDRASVRTFSCSIRSRFISVLSNSYVANILATIGMLATIFALVAGKLSVLPLTIGLLLLGLVGTGFSANMISAFLILLGALLLSLELFVIPGFGVVGISGIVLLALGFALLPVYVPTGVSPSGEYITVLRLYVLAVSIVLGGVFGVVIYKVINVKRRKPVEFLPVGKTGRVIEEVKPGQMGFVIIEGEYWRAVSSEHLLPGEEVVVEEILEGGVLKVRRKTS</sequence>
<dbReference type="EMBL" id="CP002363">
    <property type="protein sequence ID" value="ADV64993.1"/>
    <property type="molecule type" value="Genomic_DNA"/>
</dbReference>
<reference evidence="9 10" key="2">
    <citation type="journal article" date="2011" name="Stand. Genomic Sci.">
        <title>Complete genome sequence of Desulfurococcus mucosus type strain (O7/1).</title>
        <authorList>
            <person name="Wirth R."/>
            <person name="Chertkov O."/>
            <person name="Held B."/>
            <person name="Lapidus A."/>
            <person name="Nolan M."/>
            <person name="Lucas S."/>
            <person name="Hammon N."/>
            <person name="Deshpande S."/>
            <person name="Cheng J.F."/>
            <person name="Tapia R."/>
            <person name="Han C."/>
            <person name="Goodwin L."/>
            <person name="Pitluck S."/>
            <person name="Liolios K."/>
            <person name="Ioanna P."/>
            <person name="Ivanova N."/>
            <person name="Mavromatis K."/>
            <person name="Mikhailova N."/>
            <person name="Pati A."/>
            <person name="Chen A."/>
            <person name="Palaniappan K."/>
            <person name="Land M."/>
            <person name="Hauser L."/>
            <person name="Chang Y.J."/>
            <person name="Jeffries C.D."/>
            <person name="Bilek Y."/>
            <person name="Hader T."/>
            <person name="Rohde M."/>
            <person name="Spring S."/>
            <person name="Sikorski J."/>
            <person name="Goker M."/>
            <person name="Woyke T."/>
            <person name="Bristow J."/>
            <person name="Eisen J.A."/>
            <person name="Markowitz V."/>
            <person name="Hugenholtz P."/>
            <person name="Kyrpides N.C."/>
            <person name="Klenk H.P."/>
        </authorList>
    </citation>
    <scope>NUCLEOTIDE SEQUENCE [LARGE SCALE GENOMIC DNA]</scope>
    <source>
        <strain evidence="10">ATCC 35584 / DSM 2162 / JCM 9187 / O7/1</strain>
    </source>
</reference>
<organism evidence="9 10">
    <name type="scientific">Desulfurococcus mucosus (strain ATCC 35584 / DSM 2162 / JCM 9187 / O7/1)</name>
    <dbReference type="NCBI Taxonomy" id="765177"/>
    <lineage>
        <taxon>Archaea</taxon>
        <taxon>Thermoproteota</taxon>
        <taxon>Thermoprotei</taxon>
        <taxon>Desulfurococcales</taxon>
        <taxon>Desulfurococcaceae</taxon>
        <taxon>Desulfurococcus</taxon>
    </lineage>
</organism>
<evidence type="ECO:0000259" key="8">
    <source>
        <dbReference type="Pfam" id="PF25145"/>
    </source>
</evidence>
<dbReference type="PANTHER" id="PTHR33507">
    <property type="entry name" value="INNER MEMBRANE PROTEIN YBBJ"/>
    <property type="match status" value="1"/>
</dbReference>
<dbReference type="AlphaFoldDB" id="E8R917"/>
<evidence type="ECO:0000256" key="5">
    <source>
        <dbReference type="SAM" id="Phobius"/>
    </source>
</evidence>
<dbReference type="InterPro" id="IPR052165">
    <property type="entry name" value="Membrane_assoc_protease"/>
</dbReference>
<evidence type="ECO:0000259" key="6">
    <source>
        <dbReference type="Pfam" id="PF01957"/>
    </source>
</evidence>
<dbReference type="HOGENOM" id="CLU_024619_1_1_2"/>
<feature type="transmembrane region" description="Helical" evidence="5">
    <location>
        <begin position="249"/>
        <end position="268"/>
    </location>
</feature>
<dbReference type="Gene3D" id="3.90.226.10">
    <property type="entry name" value="2-enoyl-CoA Hydratase, Chain A, domain 1"/>
    <property type="match status" value="1"/>
</dbReference>
<keyword evidence="2 5" id="KW-0812">Transmembrane</keyword>
<dbReference type="InterPro" id="IPR029045">
    <property type="entry name" value="ClpP/crotonase-like_dom_sf"/>
</dbReference>
<feature type="domain" description="NfeD1b N-terminal" evidence="8">
    <location>
        <begin position="41"/>
        <end position="135"/>
    </location>
</feature>
<dbReference type="KEGG" id="dmu:Desmu_0686"/>
<reference evidence="10" key="1">
    <citation type="submission" date="2010-11" db="EMBL/GenBank/DDBJ databases">
        <title>The complete genome of Desulfurococcus mucosus DSM 2162.</title>
        <authorList>
            <consortium name="US DOE Joint Genome Institute (JGI-PGF)"/>
            <person name="Lucas S."/>
            <person name="Copeland A."/>
            <person name="Lapidus A."/>
            <person name="Bruce D."/>
            <person name="Goodwin L."/>
            <person name="Pitluck S."/>
            <person name="Kyrpides N."/>
            <person name="Mavromatis K."/>
            <person name="Pagani I."/>
            <person name="Ivanova N."/>
            <person name="Ovchinnikova G."/>
            <person name="Chertkov O."/>
            <person name="Held B."/>
            <person name="Brettin T."/>
            <person name="Detter J.C."/>
            <person name="Tapia R."/>
            <person name="Han C."/>
            <person name="Land M."/>
            <person name="Hauser L."/>
            <person name="Markowitz V."/>
            <person name="Cheng J.-F."/>
            <person name="Hugenholtz P."/>
            <person name="Woyke T."/>
            <person name="Wu D."/>
            <person name="Wirth R."/>
            <person name="Bilek Y."/>
            <person name="Hader T."/>
            <person name="Klenk H.-P."/>
            <person name="Eisen J.A."/>
        </authorList>
    </citation>
    <scope>NUCLEOTIDE SEQUENCE [LARGE SCALE GENOMIC DNA]</scope>
    <source>
        <strain evidence="10">ATCC 35584 / DSM 2162 / JCM 9187 / O7/1</strain>
    </source>
</reference>
<keyword evidence="4 5" id="KW-0472">Membrane</keyword>
<evidence type="ECO:0000259" key="7">
    <source>
        <dbReference type="Pfam" id="PF24961"/>
    </source>
</evidence>
<feature type="domain" description="NfeD-like C-terminal" evidence="6">
    <location>
        <begin position="389"/>
        <end position="443"/>
    </location>
</feature>
<dbReference type="STRING" id="765177.Desmu_0686"/>
<feature type="transmembrane region" description="Helical" evidence="5">
    <location>
        <begin position="312"/>
        <end position="339"/>
    </location>
</feature>
<dbReference type="PANTHER" id="PTHR33507:SF7">
    <property type="entry name" value="HYPOTHETICAL MEMBRANE PROTEIN, CONSERVED"/>
    <property type="match status" value="1"/>
</dbReference>
<feature type="transmembrane region" description="Helical" evidence="5">
    <location>
        <begin position="351"/>
        <end position="373"/>
    </location>
</feature>
<dbReference type="InterPro" id="IPR056738">
    <property type="entry name" value="NfeD1b_N"/>
</dbReference>
<dbReference type="OrthoDB" id="28112at2157"/>
<dbReference type="Pfam" id="PF25145">
    <property type="entry name" value="NfeD1b_N"/>
    <property type="match status" value="1"/>
</dbReference>
<gene>
    <name evidence="9" type="ordered locus">Desmu_0686</name>
</gene>
<dbReference type="Proteomes" id="UP000001068">
    <property type="component" value="Chromosome"/>
</dbReference>
<dbReference type="InterPro" id="IPR002810">
    <property type="entry name" value="NfeD-like_C"/>
</dbReference>
<keyword evidence="3 5" id="KW-1133">Transmembrane helix</keyword>
<evidence type="ECO:0000256" key="1">
    <source>
        <dbReference type="ARBA" id="ARBA00004141"/>
    </source>
</evidence>
<dbReference type="InterPro" id="IPR056739">
    <property type="entry name" value="NfeD_membrane"/>
</dbReference>
<dbReference type="Gene3D" id="2.40.50.140">
    <property type="entry name" value="Nucleic acid-binding proteins"/>
    <property type="match status" value="1"/>
</dbReference>
<protein>
    <submittedName>
        <fullName evidence="9">Nodulation efficiency protein NfeD</fullName>
    </submittedName>
</protein>
<dbReference type="SUPFAM" id="SSF141322">
    <property type="entry name" value="NfeD domain-like"/>
    <property type="match status" value="1"/>
</dbReference>
<dbReference type="Pfam" id="PF01957">
    <property type="entry name" value="NfeD"/>
    <property type="match status" value="1"/>
</dbReference>
<feature type="domain" description="NfeD integral membrane" evidence="7">
    <location>
        <begin position="249"/>
        <end position="374"/>
    </location>
</feature>
<feature type="transmembrane region" description="Helical" evidence="5">
    <location>
        <begin position="280"/>
        <end position="306"/>
    </location>
</feature>
<dbReference type="GeneID" id="10153380"/>
<name>E8R917_DESM0</name>
<dbReference type="RefSeq" id="WP_013562215.1">
    <property type="nucleotide sequence ID" value="NC_014961.1"/>
</dbReference>
<accession>E8R917</accession>
<evidence type="ECO:0000313" key="10">
    <source>
        <dbReference type="Proteomes" id="UP000001068"/>
    </source>
</evidence>
<evidence type="ECO:0000256" key="2">
    <source>
        <dbReference type="ARBA" id="ARBA00022692"/>
    </source>
</evidence>
<proteinExistence type="predicted"/>
<evidence type="ECO:0000256" key="3">
    <source>
        <dbReference type="ARBA" id="ARBA00022989"/>
    </source>
</evidence>
<evidence type="ECO:0000256" key="4">
    <source>
        <dbReference type="ARBA" id="ARBA00023136"/>
    </source>
</evidence>
<comment type="subcellular location">
    <subcellularLocation>
        <location evidence="1">Membrane</location>
        <topology evidence="1">Multi-pass membrane protein</topology>
    </subcellularLocation>
</comment>
<dbReference type="Pfam" id="PF24961">
    <property type="entry name" value="NfeD_membrane"/>
    <property type="match status" value="1"/>
</dbReference>